<reference evidence="3 4" key="1">
    <citation type="submission" date="2010-10" db="EMBL/GenBank/DDBJ databases">
        <authorList>
            <consortium name="The Broad Institute Genome Sequencing Platform"/>
            <person name="Ward D."/>
            <person name="Earl A."/>
            <person name="Feldgarden M."/>
            <person name="Young S.K."/>
            <person name="Gargeya S."/>
            <person name="Zeng Q."/>
            <person name="Alvarado L."/>
            <person name="Berlin A."/>
            <person name="Bochicchio J."/>
            <person name="Chapman S.B."/>
            <person name="Chen Z."/>
            <person name="Freedman E."/>
            <person name="Gellesch M."/>
            <person name="Goldberg J."/>
            <person name="Griggs A."/>
            <person name="Gujja S."/>
            <person name="Heilman E."/>
            <person name="Heiman D."/>
            <person name="Howarth C."/>
            <person name="Mehta T."/>
            <person name="Neiman D."/>
            <person name="Pearson M."/>
            <person name="Roberts A."/>
            <person name="Saif S."/>
            <person name="Shea T."/>
            <person name="Shenoy N."/>
            <person name="Sisk P."/>
            <person name="Stolte C."/>
            <person name="Sykes S."/>
            <person name="White J."/>
            <person name="Yandava C."/>
            <person name="Allen-Vercoe E."/>
            <person name="Sibley C."/>
            <person name="Ambrose C.E."/>
            <person name="Strauss J."/>
            <person name="Daigneault M."/>
            <person name="Haas B."/>
            <person name="Nusbaum C."/>
            <person name="Birren B."/>
        </authorList>
    </citation>
    <scope>NUCLEOTIDE SEQUENCE [LARGE SCALE GENOMIC DNA]</scope>
    <source>
        <strain evidence="3 4">3_1_6</strain>
    </source>
</reference>
<dbReference type="Proteomes" id="UP000006034">
    <property type="component" value="Unassembled WGS sequence"/>
</dbReference>
<evidence type="ECO:0000313" key="3">
    <source>
        <dbReference type="EMBL" id="EFV45789.2"/>
    </source>
</evidence>
<dbReference type="Gene3D" id="1.10.260.40">
    <property type="entry name" value="lambda repressor-like DNA-binding domains"/>
    <property type="match status" value="1"/>
</dbReference>
<dbReference type="RefSeq" id="WP_016360870.1">
    <property type="nucleotide sequence ID" value="NZ_KE150239.1"/>
</dbReference>
<accession>E5Y2J9</accession>
<keyword evidence="4" id="KW-1185">Reference proteome</keyword>
<dbReference type="HOGENOM" id="CLU_1616349_0_0_7"/>
<feature type="region of interest" description="Disordered" evidence="1">
    <location>
        <begin position="162"/>
        <end position="198"/>
    </location>
</feature>
<feature type="domain" description="Bacteriophage CI repressor N-terminal" evidence="2">
    <location>
        <begin position="9"/>
        <end position="70"/>
    </location>
</feature>
<evidence type="ECO:0000313" key="4">
    <source>
        <dbReference type="Proteomes" id="UP000006034"/>
    </source>
</evidence>
<proteinExistence type="predicted"/>
<evidence type="ECO:0000256" key="1">
    <source>
        <dbReference type="SAM" id="MobiDB-lite"/>
    </source>
</evidence>
<dbReference type="GeneID" id="78087912"/>
<organism evidence="3 4">
    <name type="scientific">Bilophila wadsworthia (strain 3_1_6)</name>
    <dbReference type="NCBI Taxonomy" id="563192"/>
    <lineage>
        <taxon>Bacteria</taxon>
        <taxon>Pseudomonadati</taxon>
        <taxon>Thermodesulfobacteriota</taxon>
        <taxon>Desulfovibrionia</taxon>
        <taxon>Desulfovibrionales</taxon>
        <taxon>Desulfovibrionaceae</taxon>
        <taxon>Bilophila</taxon>
    </lineage>
</organism>
<dbReference type="STRING" id="563192.HMPREF0179_00410"/>
<dbReference type="GO" id="GO:0003677">
    <property type="term" value="F:DNA binding"/>
    <property type="evidence" value="ECO:0007669"/>
    <property type="project" value="InterPro"/>
</dbReference>
<dbReference type="InterPro" id="IPR010982">
    <property type="entry name" value="Lambda_DNA-bd_dom_sf"/>
</dbReference>
<sequence>MQLFEAQFERLKKASGVETDTAFASFLGLRQGSISGAKKKKQLPHAWFFQVAEKTGVSSDWLFWGRGPMQLPSESELADEIKGKVELSDAPLPTSSVGKNLAKLEHELDLEREERRELAAETRRLYREKENLHREKEQLLREKEELLRENGTLREKLARLEAEHGKRISGHDDEGDFPSLFDERRSIASSNPLPRARK</sequence>
<dbReference type="Pfam" id="PF07022">
    <property type="entry name" value="Phage_CI_repr"/>
    <property type="match status" value="1"/>
</dbReference>
<comment type="caution">
    <text evidence="3">The sequence shown here is derived from an EMBL/GenBank/DDBJ whole genome shotgun (WGS) entry which is preliminary data.</text>
</comment>
<name>E5Y2J9_BILW3</name>
<dbReference type="InterPro" id="IPR010744">
    <property type="entry name" value="Phage_CI_N"/>
</dbReference>
<evidence type="ECO:0000259" key="2">
    <source>
        <dbReference type="Pfam" id="PF07022"/>
    </source>
</evidence>
<dbReference type="AlphaFoldDB" id="E5Y2J9"/>
<dbReference type="EMBL" id="ADCP02000002">
    <property type="protein sequence ID" value="EFV45789.2"/>
    <property type="molecule type" value="Genomic_DNA"/>
</dbReference>
<dbReference type="eggNOG" id="COG2932">
    <property type="taxonomic scope" value="Bacteria"/>
</dbReference>
<feature type="compositionally biased region" description="Basic and acidic residues" evidence="1">
    <location>
        <begin position="162"/>
        <end position="172"/>
    </location>
</feature>
<gene>
    <name evidence="3" type="ORF">HMPREF0179_00410</name>
</gene>
<reference evidence="3 4" key="2">
    <citation type="submission" date="2013-04" db="EMBL/GenBank/DDBJ databases">
        <title>The Genome Sequence of Bilophila wadsworthia 3_1_6.</title>
        <authorList>
            <consortium name="The Broad Institute Genomics Platform"/>
            <person name="Earl A."/>
            <person name="Ward D."/>
            <person name="Feldgarden M."/>
            <person name="Gevers D."/>
            <person name="Sibley C."/>
            <person name="Strauss J."/>
            <person name="Allen-Vercoe E."/>
            <person name="Walker B."/>
            <person name="Young S."/>
            <person name="Zeng Q."/>
            <person name="Gargeya S."/>
            <person name="Fitzgerald M."/>
            <person name="Haas B."/>
            <person name="Abouelleil A."/>
            <person name="Allen A.W."/>
            <person name="Alvarado L."/>
            <person name="Arachchi H.M."/>
            <person name="Berlin A.M."/>
            <person name="Chapman S.B."/>
            <person name="Gainer-Dewar J."/>
            <person name="Goldberg J."/>
            <person name="Griggs A."/>
            <person name="Gujja S."/>
            <person name="Hansen M."/>
            <person name="Howarth C."/>
            <person name="Imamovic A."/>
            <person name="Ireland A."/>
            <person name="Larimer J."/>
            <person name="McCowan C."/>
            <person name="Murphy C."/>
            <person name="Pearson M."/>
            <person name="Poon T.W."/>
            <person name="Priest M."/>
            <person name="Roberts A."/>
            <person name="Saif S."/>
            <person name="Shea T."/>
            <person name="Sisk P."/>
            <person name="Sykes S."/>
            <person name="Wortman J."/>
            <person name="Nusbaum C."/>
            <person name="Birren B."/>
        </authorList>
    </citation>
    <scope>NUCLEOTIDE SEQUENCE [LARGE SCALE GENOMIC DNA]</scope>
    <source>
        <strain evidence="3 4">3_1_6</strain>
    </source>
</reference>
<dbReference type="GO" id="GO:0045892">
    <property type="term" value="P:negative regulation of DNA-templated transcription"/>
    <property type="evidence" value="ECO:0007669"/>
    <property type="project" value="InterPro"/>
</dbReference>
<protein>
    <recommendedName>
        <fullName evidence="2">Bacteriophage CI repressor N-terminal domain-containing protein</fullName>
    </recommendedName>
</protein>